<evidence type="ECO:0000256" key="8">
    <source>
        <dbReference type="SAM" id="MobiDB-lite"/>
    </source>
</evidence>
<feature type="binding site" evidence="7">
    <location>
        <position position="77"/>
    </location>
    <ligand>
        <name>Zn(2+)</name>
        <dbReference type="ChEBI" id="CHEBI:29105"/>
    </ligand>
</feature>
<organism evidence="10 11">
    <name type="scientific">Trichoplusia ni</name>
    <name type="common">Cabbage looper</name>
    <dbReference type="NCBI Taxonomy" id="7111"/>
    <lineage>
        <taxon>Eukaryota</taxon>
        <taxon>Metazoa</taxon>
        <taxon>Ecdysozoa</taxon>
        <taxon>Arthropoda</taxon>
        <taxon>Hexapoda</taxon>
        <taxon>Insecta</taxon>
        <taxon>Pterygota</taxon>
        <taxon>Neoptera</taxon>
        <taxon>Endopterygota</taxon>
        <taxon>Lepidoptera</taxon>
        <taxon>Glossata</taxon>
        <taxon>Ditrysia</taxon>
        <taxon>Noctuoidea</taxon>
        <taxon>Noctuidae</taxon>
        <taxon>Plusiinae</taxon>
        <taxon>Trichoplusia</taxon>
    </lineage>
</organism>
<dbReference type="GeneID" id="113508910"/>
<feature type="compositionally biased region" description="Basic and acidic residues" evidence="8">
    <location>
        <begin position="145"/>
        <end position="160"/>
    </location>
</feature>
<dbReference type="InterPro" id="IPR036236">
    <property type="entry name" value="Znf_C2H2_sf"/>
</dbReference>
<reference evidence="11" key="1">
    <citation type="submission" date="2025-08" db="UniProtKB">
        <authorList>
            <consortium name="RefSeq"/>
        </authorList>
    </citation>
    <scope>IDENTIFICATION</scope>
</reference>
<comment type="subcellular location">
    <subcellularLocation>
        <location evidence="1">Nucleus</location>
    </subcellularLocation>
</comment>
<dbReference type="SMART" id="SM00868">
    <property type="entry name" value="zf-AD"/>
    <property type="match status" value="1"/>
</dbReference>
<dbReference type="GO" id="GO:0008270">
    <property type="term" value="F:zinc ion binding"/>
    <property type="evidence" value="ECO:0007669"/>
    <property type="project" value="UniProtKB-UniRule"/>
</dbReference>
<dbReference type="Pfam" id="PF07776">
    <property type="entry name" value="zf-AD"/>
    <property type="match status" value="1"/>
</dbReference>
<dbReference type="RefSeq" id="XP_026747885.1">
    <property type="nucleotide sequence ID" value="XM_026892084.1"/>
</dbReference>
<evidence type="ECO:0000256" key="3">
    <source>
        <dbReference type="ARBA" id="ARBA00022737"/>
    </source>
</evidence>
<dbReference type="SUPFAM" id="SSF57716">
    <property type="entry name" value="Glucocorticoid receptor-like (DNA-binding domain)"/>
    <property type="match status" value="1"/>
</dbReference>
<evidence type="ECO:0000259" key="9">
    <source>
        <dbReference type="PROSITE" id="PS51915"/>
    </source>
</evidence>
<feature type="compositionally biased region" description="Basic and acidic residues" evidence="8">
    <location>
        <begin position="648"/>
        <end position="658"/>
    </location>
</feature>
<accession>A0A7E5X3S2</accession>
<keyword evidence="6" id="KW-0539">Nucleus</keyword>
<dbReference type="SMART" id="SM00355">
    <property type="entry name" value="ZnF_C2H2"/>
    <property type="match status" value="4"/>
</dbReference>
<dbReference type="InterPro" id="IPR050888">
    <property type="entry name" value="ZnF_C2H2-type_TF"/>
</dbReference>
<evidence type="ECO:0000256" key="2">
    <source>
        <dbReference type="ARBA" id="ARBA00022723"/>
    </source>
</evidence>
<evidence type="ECO:0000313" key="11">
    <source>
        <dbReference type="RefSeq" id="XP_026747885.1"/>
    </source>
</evidence>
<keyword evidence="2 7" id="KW-0479">Metal-binding</keyword>
<keyword evidence="10" id="KW-1185">Reference proteome</keyword>
<feature type="compositionally biased region" description="Low complexity" evidence="8">
    <location>
        <begin position="636"/>
        <end position="647"/>
    </location>
</feature>
<feature type="region of interest" description="Disordered" evidence="8">
    <location>
        <begin position="530"/>
        <end position="565"/>
    </location>
</feature>
<feature type="binding site" evidence="7">
    <location>
        <position position="74"/>
    </location>
    <ligand>
        <name>Zn(2+)</name>
        <dbReference type="ChEBI" id="CHEBI:29105"/>
    </ligand>
</feature>
<evidence type="ECO:0000256" key="7">
    <source>
        <dbReference type="PROSITE-ProRule" id="PRU01263"/>
    </source>
</evidence>
<dbReference type="SUPFAM" id="SSF57667">
    <property type="entry name" value="beta-beta-alpha zinc fingers"/>
    <property type="match status" value="1"/>
</dbReference>
<feature type="region of interest" description="Disordered" evidence="8">
    <location>
        <begin position="493"/>
        <end position="514"/>
    </location>
</feature>
<feature type="binding site" evidence="7">
    <location>
        <position position="27"/>
    </location>
    <ligand>
        <name>Zn(2+)</name>
        <dbReference type="ChEBI" id="CHEBI:29105"/>
    </ligand>
</feature>
<dbReference type="Proteomes" id="UP000322000">
    <property type="component" value="Chromosome 3"/>
</dbReference>
<dbReference type="PANTHER" id="PTHR24406">
    <property type="entry name" value="TRANSCRIPTIONAL REPRESSOR CTCFL-RELATED"/>
    <property type="match status" value="1"/>
</dbReference>
<feature type="binding site" evidence="7">
    <location>
        <position position="24"/>
    </location>
    <ligand>
        <name>Zn(2+)</name>
        <dbReference type="ChEBI" id="CHEBI:29105"/>
    </ligand>
</feature>
<feature type="region of interest" description="Disordered" evidence="8">
    <location>
        <begin position="130"/>
        <end position="235"/>
    </location>
</feature>
<keyword evidence="5 7" id="KW-0862">Zinc</keyword>
<keyword evidence="3" id="KW-0677">Repeat</keyword>
<name>A0A7E5X3S2_TRINI</name>
<dbReference type="InterPro" id="IPR012934">
    <property type="entry name" value="Znf_AD"/>
</dbReference>
<dbReference type="GO" id="GO:0005634">
    <property type="term" value="C:nucleus"/>
    <property type="evidence" value="ECO:0007669"/>
    <property type="project" value="UniProtKB-SubCell"/>
</dbReference>
<feature type="region of interest" description="Disordered" evidence="8">
    <location>
        <begin position="636"/>
        <end position="658"/>
    </location>
</feature>
<feature type="domain" description="ZAD" evidence="9">
    <location>
        <begin position="22"/>
        <end position="101"/>
    </location>
</feature>
<dbReference type="AlphaFoldDB" id="A0A7E5X3S2"/>
<evidence type="ECO:0000256" key="4">
    <source>
        <dbReference type="ARBA" id="ARBA00022771"/>
    </source>
</evidence>
<dbReference type="InterPro" id="IPR013087">
    <property type="entry name" value="Znf_C2H2_type"/>
</dbReference>
<feature type="compositionally biased region" description="Polar residues" evidence="8">
    <location>
        <begin position="188"/>
        <end position="202"/>
    </location>
</feature>
<dbReference type="Gene3D" id="3.40.1800.20">
    <property type="match status" value="1"/>
</dbReference>
<dbReference type="PROSITE" id="PS00028">
    <property type="entry name" value="ZINC_FINGER_C2H2_1"/>
    <property type="match status" value="1"/>
</dbReference>
<evidence type="ECO:0000256" key="5">
    <source>
        <dbReference type="ARBA" id="ARBA00022833"/>
    </source>
</evidence>
<evidence type="ECO:0000256" key="1">
    <source>
        <dbReference type="ARBA" id="ARBA00004123"/>
    </source>
</evidence>
<protein>
    <submittedName>
        <fullName evidence="11">Uncharacterized protein LOC113508910 isoform X2</fullName>
    </submittedName>
</protein>
<evidence type="ECO:0000313" key="10">
    <source>
        <dbReference type="Proteomes" id="UP000322000"/>
    </source>
</evidence>
<keyword evidence="4 7" id="KW-0863">Zinc-finger</keyword>
<proteinExistence type="predicted"/>
<dbReference type="Gene3D" id="3.30.160.60">
    <property type="entry name" value="Classic Zinc Finger"/>
    <property type="match status" value="1"/>
</dbReference>
<gene>
    <name evidence="11" type="primary">LOC113508910</name>
</gene>
<dbReference type="PROSITE" id="PS51915">
    <property type="entry name" value="ZAD"/>
    <property type="match status" value="1"/>
</dbReference>
<evidence type="ECO:0000256" key="6">
    <source>
        <dbReference type="ARBA" id="ARBA00023242"/>
    </source>
</evidence>
<sequence length="970" mass="110654">MSKMDRMLNSKKEKQTIYEIYRACRLCGAGAGYKMPIIQNVVDLDDNDVELKQKIRECVQIEVHQDDKMPPLICELCVDKVNDFYEFLEMCRQTNKRTRLRLGLPPQSLPGGAPDAGDCILGLTEPVYVNDDSDGEPLSKHRKPSRENKTNVLIKKEVTRGRGGRYSKKEPTPPRALRKNRNSREDASITTTQERTSRQSPKVSPKAAPKSILKKSEDTLISSRLKRTRDKDPVKLESPVKKVKIALKPVSPAAKSSARSGRKASPPCGLRCVVCDSRHKTAQALASHLRTHGVGYTSNNLACNPCGEWFPSARLAARHLRQHRARPCRCQRCGRSYATIHAYDQHITNDECLIWPHVPDVKCESCWNMFPTDNLLRLHRCLGEDHRPGGKCSKCNRNYALLKNLKKHESTCTAKRKNLITLSDGVNLKIDGMIDLGPNWSYEYRIVGPAGVEGERSKHSIARHGKHHLPEISLTEDIAEEVKKEPDVVERVAERQAEEKKKHKRHKVEEKHKKEKALIIETTPAPTTTTTEAIETFGTPRNRHATYSSQSESSSDSSEEKTTAKSLTMFVYDDFTTTKRPKDKKKTKTKEVDEPMMEYVVDEDTNKQAQREQVSTPTNIVKDLLKNINITLPTLPTMPPTTTTTEVTTHRTGDIYSDPHKVKDDAKINDFTNHIYQQTLKVFDSIKQKTNQNHLRKEVDVLAKSYEEKFREFLSETRHQKIKTRLGTQKVILNMIDNSNRILKRLVNFMIGDLDKRGVLRHNVATANIFQKEIDKELALELNHACKKFGICRTGSGFPEFVTDIISIMVRCDDKKFQHAFDSLTEAVKGAHYYHILPRATERKLKSSIEELEKVNIRTVRPMFIILKNMINNKNKPIVVNTVAGNDHVNTTLAFLELVDLLDQHCPQNESNALEWNDIKTSFAEFSENKRFDIQEIMETFIKYMMKSMKSMDKDTQEIVAKNLSIIIGE</sequence>